<organism evidence="1 2">
    <name type="scientific">Delftia acidovorans</name>
    <name type="common">Pseudomonas acidovorans</name>
    <name type="synonym">Comamonas acidovorans</name>
    <dbReference type="NCBI Taxonomy" id="80866"/>
    <lineage>
        <taxon>Bacteria</taxon>
        <taxon>Pseudomonadati</taxon>
        <taxon>Pseudomonadota</taxon>
        <taxon>Betaproteobacteria</taxon>
        <taxon>Burkholderiales</taxon>
        <taxon>Comamonadaceae</taxon>
        <taxon>Delftia</taxon>
    </lineage>
</organism>
<gene>
    <name evidence="1" type="ORF">SGN30_32620</name>
</gene>
<protein>
    <submittedName>
        <fullName evidence="1">Uncharacterized protein</fullName>
    </submittedName>
</protein>
<dbReference type="EMBL" id="JAWWMZ010000027">
    <property type="protein sequence ID" value="MDX4958192.1"/>
    <property type="molecule type" value="Genomic_DNA"/>
</dbReference>
<name>A0AAJ2RAW4_DELAC</name>
<evidence type="ECO:0000313" key="1">
    <source>
        <dbReference type="EMBL" id="MDX4958192.1"/>
    </source>
</evidence>
<dbReference type="RefSeq" id="WP_319077206.1">
    <property type="nucleotide sequence ID" value="NZ_JAWWMZ010000027.1"/>
</dbReference>
<reference evidence="1" key="1">
    <citation type="submission" date="2023-11" db="EMBL/GenBank/DDBJ databases">
        <title>Identification and selenium tolerance of Delftia acidovorans R3-25.</title>
        <authorList>
            <person name="Zhang S."/>
            <person name="Liu Y."/>
            <person name="Guo Y."/>
        </authorList>
    </citation>
    <scope>NUCLEOTIDE SEQUENCE</scope>
    <source>
        <strain evidence="1">R3-25</strain>
    </source>
</reference>
<proteinExistence type="predicted"/>
<comment type="caution">
    <text evidence="1">The sequence shown here is derived from an EMBL/GenBank/DDBJ whole genome shotgun (WGS) entry which is preliminary data.</text>
</comment>
<evidence type="ECO:0000313" key="2">
    <source>
        <dbReference type="Proteomes" id="UP001287445"/>
    </source>
</evidence>
<dbReference type="AlphaFoldDB" id="A0AAJ2RAW4"/>
<dbReference type="Proteomes" id="UP001287445">
    <property type="component" value="Unassembled WGS sequence"/>
</dbReference>
<accession>A0AAJ2RAW4</accession>
<sequence length="345" mass="37936">MTLATILKIDAKSVSVHQHSQTEMKSKLLAIGVCALFCNSSFAADHYWRTPVWSSITDSPVRVFLPGDSMTSHGVYAYDMLPSNIFAPHANWNVGEYTGLQTGAPLEKYQASFGPNASGSTSVQLKDDSFGLILHTWSMKLPTNQNVTSVQWGGPLNVKPWGAQFGANPQFCFSHRQTVPRSEAYSVVQHTYTALFLHDAGSNQMIPMMVTSWSNSGAPWEGAAVDFNTNTGGNVGYYAGSYYGNNTRYVTKMNWSSDKGTALFSQEKFFAACITKGNLQNIVNDLNAKLPSSYPKFSSSLENYTVQGLGIQAETGALDGSNLNDFYHQGWFSMTARDAWVYTNY</sequence>